<dbReference type="OrthoDB" id="9783597at2"/>
<dbReference type="KEGG" id="clt:CM240_0782"/>
<proteinExistence type="predicted"/>
<dbReference type="PATRIC" id="fig|1216932.3.peg.768"/>
<dbReference type="eggNOG" id="COG3432">
    <property type="taxonomic scope" value="Bacteria"/>
</dbReference>
<dbReference type="HOGENOM" id="CLU_103675_1_0_9"/>
<reference evidence="1 2" key="1">
    <citation type="submission" date="2013-11" db="EMBL/GenBank/DDBJ databases">
        <title>Complete genome sequence of Clostridum sp. M2/40.</title>
        <authorList>
            <person name="Wibberg D."/>
            <person name="Puehler A."/>
            <person name="Schlueter A."/>
        </authorList>
    </citation>
    <scope>NUCLEOTIDE SEQUENCE [LARGE SCALE GENOMIC DNA]</scope>
    <source>
        <strain evidence="2">M2/40</strain>
    </source>
</reference>
<protein>
    <recommendedName>
        <fullName evidence="3">DUF4364 domain-containing protein</fullName>
    </recommendedName>
</protein>
<organism evidence="1 2">
    <name type="scientific">Clostridium bornimense</name>
    <dbReference type="NCBI Taxonomy" id="1216932"/>
    <lineage>
        <taxon>Bacteria</taxon>
        <taxon>Bacillati</taxon>
        <taxon>Bacillota</taxon>
        <taxon>Clostridia</taxon>
        <taxon>Eubacteriales</taxon>
        <taxon>Clostridiaceae</taxon>
        <taxon>Clostridium</taxon>
    </lineage>
</organism>
<evidence type="ECO:0008006" key="3">
    <source>
        <dbReference type="Google" id="ProtNLM"/>
    </source>
</evidence>
<gene>
    <name evidence="1" type="ORF">CM240_0782</name>
</gene>
<evidence type="ECO:0000313" key="1">
    <source>
        <dbReference type="EMBL" id="CDM67947.1"/>
    </source>
</evidence>
<dbReference type="STRING" id="1216932.CM240_0782"/>
<keyword evidence="2" id="KW-1185">Reference proteome</keyword>
<dbReference type="InterPro" id="IPR025374">
    <property type="entry name" value="DUF4364"/>
</dbReference>
<dbReference type="AlphaFoldDB" id="W6S0Z0"/>
<dbReference type="Gene3D" id="1.10.10.10">
    <property type="entry name" value="Winged helix-like DNA-binding domain superfamily/Winged helix DNA-binding domain"/>
    <property type="match status" value="1"/>
</dbReference>
<dbReference type="InterPro" id="IPR036388">
    <property type="entry name" value="WH-like_DNA-bd_sf"/>
</dbReference>
<evidence type="ECO:0000313" key="2">
    <source>
        <dbReference type="Proteomes" id="UP000019426"/>
    </source>
</evidence>
<dbReference type="Pfam" id="PF14277">
    <property type="entry name" value="DUF4364"/>
    <property type="match status" value="1"/>
</dbReference>
<accession>W6S0Z0</accession>
<name>W6S0Z0_9CLOT</name>
<dbReference type="Proteomes" id="UP000019426">
    <property type="component" value="Chromosome M2/40_rep1"/>
</dbReference>
<dbReference type="RefSeq" id="WP_044036636.1">
    <property type="nucleotide sequence ID" value="NZ_HG917868.1"/>
</dbReference>
<sequence length="176" mass="20447">MFDDTLDLAENKLLLLYIFRELNVPVTRNLITEIILENNFINYFILQPYLSELISSNFILEFESEDVHKLKITDKGLTALELFENRLSEDKKSLVDQYLSSNLNTIKNKIAITADYTIENDNSYLVHLKAEENKSILVDLKVSVGSNKQARNLCKKWKEDSSSIYTNLMNLLFDEQ</sequence>
<dbReference type="EMBL" id="HG917868">
    <property type="protein sequence ID" value="CDM67947.1"/>
    <property type="molecule type" value="Genomic_DNA"/>
</dbReference>